<dbReference type="OrthoDB" id="5985073at2759"/>
<dbReference type="GO" id="GO:0005886">
    <property type="term" value="C:plasma membrane"/>
    <property type="evidence" value="ECO:0007669"/>
    <property type="project" value="TreeGrafter"/>
</dbReference>
<dbReference type="InterPro" id="IPR002889">
    <property type="entry name" value="WSC_carb-bd"/>
</dbReference>
<feature type="domain" description="WSC" evidence="7">
    <location>
        <begin position="120"/>
        <end position="216"/>
    </location>
</feature>
<dbReference type="Proteomes" id="UP000054196">
    <property type="component" value="Unassembled WGS sequence"/>
</dbReference>
<evidence type="ECO:0000256" key="2">
    <source>
        <dbReference type="ARBA" id="ARBA00022692"/>
    </source>
</evidence>
<keyword evidence="2" id="KW-0812">Transmembrane</keyword>
<evidence type="ECO:0000313" key="8">
    <source>
        <dbReference type="EMBL" id="EIN04193.1"/>
    </source>
</evidence>
<keyword evidence="5" id="KW-0472">Membrane</keyword>
<dbReference type="EMBL" id="JH687556">
    <property type="protein sequence ID" value="EIN04193.1"/>
    <property type="molecule type" value="Genomic_DNA"/>
</dbReference>
<evidence type="ECO:0000256" key="4">
    <source>
        <dbReference type="ARBA" id="ARBA00022989"/>
    </source>
</evidence>
<dbReference type="AlphaFoldDB" id="R7S1U7"/>
<accession>R7S1U7</accession>
<evidence type="ECO:0000256" key="1">
    <source>
        <dbReference type="ARBA" id="ARBA00004167"/>
    </source>
</evidence>
<keyword evidence="6" id="KW-0325">Glycoprotein</keyword>
<dbReference type="KEGG" id="psq:PUNSTDRAFT_138919"/>
<keyword evidence="4" id="KW-1133">Transmembrane helix</keyword>
<evidence type="ECO:0000256" key="6">
    <source>
        <dbReference type="ARBA" id="ARBA00023180"/>
    </source>
</evidence>
<comment type="subcellular location">
    <subcellularLocation>
        <location evidence="1">Membrane</location>
        <topology evidence="1">Single-pass membrane protein</topology>
    </subcellularLocation>
</comment>
<evidence type="ECO:0000256" key="3">
    <source>
        <dbReference type="ARBA" id="ARBA00022729"/>
    </source>
</evidence>
<dbReference type="Pfam" id="PF01822">
    <property type="entry name" value="WSC"/>
    <property type="match status" value="1"/>
</dbReference>
<protein>
    <submittedName>
        <fullName evidence="8">WSC-domain-containing protein</fullName>
    </submittedName>
</protein>
<keyword evidence="3" id="KW-0732">Signal</keyword>
<dbReference type="PANTHER" id="PTHR24269:SF16">
    <property type="entry name" value="PROTEIN SLG1"/>
    <property type="match status" value="1"/>
</dbReference>
<evidence type="ECO:0000256" key="5">
    <source>
        <dbReference type="ARBA" id="ARBA00023136"/>
    </source>
</evidence>
<name>R7S1U7_PUNST</name>
<dbReference type="RefSeq" id="XP_007388664.1">
    <property type="nucleotide sequence ID" value="XM_007388602.1"/>
</dbReference>
<dbReference type="SMART" id="SM00321">
    <property type="entry name" value="WSC"/>
    <property type="match status" value="1"/>
</dbReference>
<dbReference type="HOGENOM" id="CLU_1256607_0_0_1"/>
<dbReference type="PANTHER" id="PTHR24269">
    <property type="entry name" value="KREMEN PROTEIN"/>
    <property type="match status" value="1"/>
</dbReference>
<evidence type="ECO:0000313" key="9">
    <source>
        <dbReference type="Proteomes" id="UP000054196"/>
    </source>
</evidence>
<dbReference type="InterPro" id="IPR051836">
    <property type="entry name" value="Kremen_rcpt"/>
</dbReference>
<dbReference type="PROSITE" id="PS51212">
    <property type="entry name" value="WSC"/>
    <property type="match status" value="1"/>
</dbReference>
<reference evidence="9" key="1">
    <citation type="journal article" date="2012" name="Science">
        <title>The Paleozoic origin of enzymatic lignin decomposition reconstructed from 31 fungal genomes.</title>
        <authorList>
            <person name="Floudas D."/>
            <person name="Binder M."/>
            <person name="Riley R."/>
            <person name="Barry K."/>
            <person name="Blanchette R.A."/>
            <person name="Henrissat B."/>
            <person name="Martinez A.T."/>
            <person name="Otillar R."/>
            <person name="Spatafora J.W."/>
            <person name="Yadav J.S."/>
            <person name="Aerts A."/>
            <person name="Benoit I."/>
            <person name="Boyd A."/>
            <person name="Carlson A."/>
            <person name="Copeland A."/>
            <person name="Coutinho P.M."/>
            <person name="de Vries R.P."/>
            <person name="Ferreira P."/>
            <person name="Findley K."/>
            <person name="Foster B."/>
            <person name="Gaskell J."/>
            <person name="Glotzer D."/>
            <person name="Gorecki P."/>
            <person name="Heitman J."/>
            <person name="Hesse C."/>
            <person name="Hori C."/>
            <person name="Igarashi K."/>
            <person name="Jurgens J.A."/>
            <person name="Kallen N."/>
            <person name="Kersten P."/>
            <person name="Kohler A."/>
            <person name="Kuees U."/>
            <person name="Kumar T.K.A."/>
            <person name="Kuo A."/>
            <person name="LaButti K."/>
            <person name="Larrondo L.F."/>
            <person name="Lindquist E."/>
            <person name="Ling A."/>
            <person name="Lombard V."/>
            <person name="Lucas S."/>
            <person name="Lundell T."/>
            <person name="Martin R."/>
            <person name="McLaughlin D.J."/>
            <person name="Morgenstern I."/>
            <person name="Morin E."/>
            <person name="Murat C."/>
            <person name="Nagy L.G."/>
            <person name="Nolan M."/>
            <person name="Ohm R.A."/>
            <person name="Patyshakuliyeva A."/>
            <person name="Rokas A."/>
            <person name="Ruiz-Duenas F.J."/>
            <person name="Sabat G."/>
            <person name="Salamov A."/>
            <person name="Samejima M."/>
            <person name="Schmutz J."/>
            <person name="Slot J.C."/>
            <person name="St John F."/>
            <person name="Stenlid J."/>
            <person name="Sun H."/>
            <person name="Sun S."/>
            <person name="Syed K."/>
            <person name="Tsang A."/>
            <person name="Wiebenga A."/>
            <person name="Young D."/>
            <person name="Pisabarro A."/>
            <person name="Eastwood D.C."/>
            <person name="Martin F."/>
            <person name="Cullen D."/>
            <person name="Grigoriev I.V."/>
            <person name="Hibbett D.S."/>
        </authorList>
    </citation>
    <scope>NUCLEOTIDE SEQUENCE [LARGE SCALE GENOMIC DNA]</scope>
    <source>
        <strain evidence="9">HHB-11173 SS5</strain>
    </source>
</reference>
<sequence>MLVETVVNVAVPDGCTPVCAPIDNDGHPLTFQSYFASFSELECSCSFCDGLNEETLSCSYTYLESGTTISGETVVNDMGLFGLSAAGCPQSLDPNCGPPPTPTTEPACVPTAPPGGGCGWFPLIPCAVDSTVRLWDSASLFFLPTNNTPDACIATCSAHQHAFAGVEDAQECWCGDRWTNDHLPDVADPDECDMPCTGDPDETCGEAFRIQVYALVDELT</sequence>
<dbReference type="GeneID" id="18880195"/>
<organism evidence="8 9">
    <name type="scientific">Punctularia strigosozonata (strain HHB-11173)</name>
    <name type="common">White-rot fungus</name>
    <dbReference type="NCBI Taxonomy" id="741275"/>
    <lineage>
        <taxon>Eukaryota</taxon>
        <taxon>Fungi</taxon>
        <taxon>Dikarya</taxon>
        <taxon>Basidiomycota</taxon>
        <taxon>Agaricomycotina</taxon>
        <taxon>Agaricomycetes</taxon>
        <taxon>Corticiales</taxon>
        <taxon>Punctulariaceae</taxon>
        <taxon>Punctularia</taxon>
    </lineage>
</organism>
<gene>
    <name evidence="8" type="ORF">PUNSTDRAFT_138919</name>
</gene>
<keyword evidence="9" id="KW-1185">Reference proteome</keyword>
<evidence type="ECO:0000259" key="7">
    <source>
        <dbReference type="PROSITE" id="PS51212"/>
    </source>
</evidence>
<proteinExistence type="predicted"/>